<dbReference type="Gene3D" id="3.60.90.10">
    <property type="entry name" value="S-adenosylmethionine decarboxylase"/>
    <property type="match status" value="1"/>
</dbReference>
<evidence type="ECO:0000256" key="8">
    <source>
        <dbReference type="ARBA" id="ARBA00023270"/>
    </source>
</evidence>
<comment type="cofactor">
    <cofactor evidence="1">
        <name>pyruvate</name>
        <dbReference type="ChEBI" id="CHEBI:15361"/>
    </cofactor>
</comment>
<dbReference type="Proteomes" id="UP000011885">
    <property type="component" value="Unassembled WGS sequence"/>
</dbReference>
<comment type="caution">
    <text evidence="10">The sequence shown here is derived from an EMBL/GenBank/DDBJ whole genome shotgun (WGS) entry which is preliminary data.</text>
</comment>
<keyword evidence="9" id="KW-0670">Pyruvate</keyword>
<keyword evidence="5" id="KW-0620">Polyamine biosynthesis</keyword>
<evidence type="ECO:0000256" key="1">
    <source>
        <dbReference type="ARBA" id="ARBA00001928"/>
    </source>
</evidence>
<evidence type="ECO:0000256" key="6">
    <source>
        <dbReference type="ARBA" id="ARBA00023145"/>
    </source>
</evidence>
<dbReference type="PANTHER" id="PTHR33866">
    <property type="entry name" value="S-ADENOSYLMETHIONINE DECARBOXYLASE PROENZYME"/>
    <property type="match status" value="1"/>
</dbReference>
<keyword evidence="7" id="KW-0456">Lyase</keyword>
<keyword evidence="8" id="KW-0704">Schiff base</keyword>
<evidence type="ECO:0000256" key="4">
    <source>
        <dbReference type="ARBA" id="ARBA00023066"/>
    </source>
</evidence>
<dbReference type="GO" id="GO:0004014">
    <property type="term" value="F:adenosylmethionine decarboxylase activity"/>
    <property type="evidence" value="ECO:0007669"/>
    <property type="project" value="InterPro"/>
</dbReference>
<evidence type="ECO:0000256" key="2">
    <source>
        <dbReference type="ARBA" id="ARBA00022793"/>
    </source>
</evidence>
<keyword evidence="11" id="KW-1185">Reference proteome</keyword>
<protein>
    <submittedName>
        <fullName evidence="10">S-adenosylmethionine decarboxylase proenzyme</fullName>
    </submittedName>
</protein>
<evidence type="ECO:0000256" key="5">
    <source>
        <dbReference type="ARBA" id="ARBA00023115"/>
    </source>
</evidence>
<dbReference type="AlphaFoldDB" id="M5U636"/>
<name>M5U636_9BACT</name>
<evidence type="ECO:0000256" key="9">
    <source>
        <dbReference type="ARBA" id="ARBA00023317"/>
    </source>
</evidence>
<dbReference type="SUPFAM" id="SSF56276">
    <property type="entry name" value="S-adenosylmethionine decarboxylase"/>
    <property type="match status" value="1"/>
</dbReference>
<dbReference type="GO" id="GO:0005829">
    <property type="term" value="C:cytosol"/>
    <property type="evidence" value="ECO:0007669"/>
    <property type="project" value="TreeGrafter"/>
</dbReference>
<keyword evidence="6" id="KW-0865">Zymogen</keyword>
<dbReference type="GO" id="GO:0008295">
    <property type="term" value="P:spermidine biosynthetic process"/>
    <property type="evidence" value="ECO:0007669"/>
    <property type="project" value="UniProtKB-KW"/>
</dbReference>
<evidence type="ECO:0000256" key="3">
    <source>
        <dbReference type="ARBA" id="ARBA00022813"/>
    </source>
</evidence>
<evidence type="ECO:0000313" key="11">
    <source>
        <dbReference type="Proteomes" id="UP000011885"/>
    </source>
</evidence>
<keyword evidence="3" id="KW-0068">Autocatalytic cleavage</keyword>
<dbReference type="InterPro" id="IPR003826">
    <property type="entry name" value="AdoMetDC_fam_prok"/>
</dbReference>
<dbReference type="Pfam" id="PF02675">
    <property type="entry name" value="AdoMet_dc"/>
    <property type="match status" value="1"/>
</dbReference>
<sequence>MPERLVSNQSLPLAAAGTPLVSVGTQWVVDASGCDPKKLQSLETIGSICRRVVDSLALTVIGDPASHRFAAPHGVTMLYLLSESHLAVHTYPEHGLATFNFVCCRDEAEWPWKVELGKSLGADHVCIRVLQRGTWHHDAERKSDNASVMEALQ</sequence>
<evidence type="ECO:0000313" key="10">
    <source>
        <dbReference type="EMBL" id="EMI56709.1"/>
    </source>
</evidence>
<dbReference type="PATRIC" id="fig|1263870.3.peg.1977"/>
<evidence type="ECO:0000256" key="7">
    <source>
        <dbReference type="ARBA" id="ARBA00023239"/>
    </source>
</evidence>
<dbReference type="EMBL" id="ANOH01000131">
    <property type="protein sequence ID" value="EMI56709.1"/>
    <property type="molecule type" value="Genomic_DNA"/>
</dbReference>
<proteinExistence type="predicted"/>
<dbReference type="InterPro" id="IPR016067">
    <property type="entry name" value="S-AdoMet_deCO2ase_core"/>
</dbReference>
<accession>M5U636</accession>
<organism evidence="10 11">
    <name type="scientific">Rhodopirellula sallentina SM41</name>
    <dbReference type="NCBI Taxonomy" id="1263870"/>
    <lineage>
        <taxon>Bacteria</taxon>
        <taxon>Pseudomonadati</taxon>
        <taxon>Planctomycetota</taxon>
        <taxon>Planctomycetia</taxon>
        <taxon>Pirellulales</taxon>
        <taxon>Pirellulaceae</taxon>
        <taxon>Rhodopirellula</taxon>
    </lineage>
</organism>
<dbReference type="PANTHER" id="PTHR33866:SF2">
    <property type="entry name" value="S-ADENOSYLMETHIONINE DECARBOXYLASE PROENZYME"/>
    <property type="match status" value="1"/>
</dbReference>
<dbReference type="RefSeq" id="WP_008676660.1">
    <property type="nucleotide sequence ID" value="NZ_ANOH01000131.1"/>
</dbReference>
<keyword evidence="4" id="KW-0745">Spermidine biosynthesis</keyword>
<reference evidence="10 11" key="1">
    <citation type="journal article" date="2013" name="Mar. Genomics">
        <title>Expression of sulfatases in Rhodopirellula baltica and the diversity of sulfatases in the genus Rhodopirellula.</title>
        <authorList>
            <person name="Wegner C.E."/>
            <person name="Richter-Heitmann T."/>
            <person name="Klindworth A."/>
            <person name="Klockow C."/>
            <person name="Richter M."/>
            <person name="Achstetter T."/>
            <person name="Glockner F.O."/>
            <person name="Harder J."/>
        </authorList>
    </citation>
    <scope>NUCLEOTIDE SEQUENCE [LARGE SCALE GENOMIC DNA]</scope>
    <source>
        <strain evidence="10 11">SM41</strain>
    </source>
</reference>
<gene>
    <name evidence="10" type="ORF">RSSM_01851</name>
</gene>
<keyword evidence="2" id="KW-0210">Decarboxylase</keyword>
<dbReference type="OrthoDB" id="9793120at2"/>